<feature type="domain" description="Iron-binding zinc finger CDGSH type" evidence="6">
    <location>
        <begin position="13"/>
        <end position="62"/>
    </location>
</feature>
<evidence type="ECO:0000313" key="8">
    <source>
        <dbReference type="Proteomes" id="UP000532746"/>
    </source>
</evidence>
<evidence type="ECO:0000256" key="2">
    <source>
        <dbReference type="ARBA" id="ARBA00022723"/>
    </source>
</evidence>
<keyword evidence="2" id="KW-0479">Metal-binding</keyword>
<dbReference type="InterPro" id="IPR042216">
    <property type="entry name" value="MitoNEET_CISD"/>
</dbReference>
<dbReference type="AlphaFoldDB" id="A0A7W9WCW0"/>
<dbReference type="Gene3D" id="3.40.5.90">
    <property type="entry name" value="CDGSH iron-sulfur domain, mitoNEET-type"/>
    <property type="match status" value="1"/>
</dbReference>
<dbReference type="GO" id="GO:0051537">
    <property type="term" value="F:2 iron, 2 sulfur cluster binding"/>
    <property type="evidence" value="ECO:0007669"/>
    <property type="project" value="UniProtKB-KW"/>
</dbReference>
<evidence type="ECO:0000259" key="6">
    <source>
        <dbReference type="SMART" id="SM00704"/>
    </source>
</evidence>
<dbReference type="Pfam" id="PF09360">
    <property type="entry name" value="zf-CDGSH"/>
    <property type="match status" value="1"/>
</dbReference>
<evidence type="ECO:0000256" key="3">
    <source>
        <dbReference type="ARBA" id="ARBA00023004"/>
    </source>
</evidence>
<keyword evidence="3" id="KW-0408">Iron</keyword>
<dbReference type="Proteomes" id="UP000532746">
    <property type="component" value="Unassembled WGS sequence"/>
</dbReference>
<dbReference type="GO" id="GO:0005737">
    <property type="term" value="C:cytoplasm"/>
    <property type="evidence" value="ECO:0007669"/>
    <property type="project" value="UniProtKB-ARBA"/>
</dbReference>
<dbReference type="SMART" id="SM00704">
    <property type="entry name" value="ZnF_CDGSH"/>
    <property type="match status" value="1"/>
</dbReference>
<proteinExistence type="predicted"/>
<reference evidence="7 8" key="1">
    <citation type="submission" date="2020-08" db="EMBL/GenBank/DDBJ databases">
        <title>Genomic Encyclopedia of Type Strains, Phase IV (KMG-IV): sequencing the most valuable type-strain genomes for metagenomic binning, comparative biology and taxonomic classification.</title>
        <authorList>
            <person name="Goeker M."/>
        </authorList>
    </citation>
    <scope>NUCLEOTIDE SEQUENCE [LARGE SCALE GENOMIC DNA]</scope>
    <source>
        <strain evidence="7 8">DSM 26718</strain>
    </source>
</reference>
<accession>A0A7W9WCW0</accession>
<comment type="caution">
    <text evidence="7">The sequence shown here is derived from an EMBL/GenBank/DDBJ whole genome shotgun (WGS) entry which is preliminary data.</text>
</comment>
<dbReference type="GO" id="GO:0046872">
    <property type="term" value="F:metal ion binding"/>
    <property type="evidence" value="ECO:0007669"/>
    <property type="project" value="UniProtKB-KW"/>
</dbReference>
<feature type="compositionally biased region" description="Pro residues" evidence="5">
    <location>
        <begin position="78"/>
        <end position="87"/>
    </location>
</feature>
<dbReference type="RefSeq" id="WP_262890930.1">
    <property type="nucleotide sequence ID" value="NZ_JACHGG010000002.1"/>
</dbReference>
<keyword evidence="1" id="KW-0001">2Fe-2S</keyword>
<evidence type="ECO:0000313" key="7">
    <source>
        <dbReference type="EMBL" id="MBB6059047.1"/>
    </source>
</evidence>
<organism evidence="7 8">
    <name type="scientific">Hymenobacter luteus</name>
    <dbReference type="NCBI Taxonomy" id="1411122"/>
    <lineage>
        <taxon>Bacteria</taxon>
        <taxon>Pseudomonadati</taxon>
        <taxon>Bacteroidota</taxon>
        <taxon>Cytophagia</taxon>
        <taxon>Cytophagales</taxon>
        <taxon>Hymenobacteraceae</taxon>
        <taxon>Hymenobacter</taxon>
    </lineage>
</organism>
<feature type="region of interest" description="Disordered" evidence="5">
    <location>
        <begin position="67"/>
        <end position="95"/>
    </location>
</feature>
<sequence length="95" mass="9767">MATKLTVLSNGSLRVEGTDFELVDAQGQPYGLGGRERISICRCGLSKNKPFCDGSHKGHFEHNAVAFDLPTPGGAPAAPAPAAPTPPDAGNQPLA</sequence>
<dbReference type="InterPro" id="IPR018967">
    <property type="entry name" value="FeS-contain_CDGSH-typ"/>
</dbReference>
<protein>
    <submittedName>
        <fullName evidence="7">CDGSH-type Zn-finger protein</fullName>
    </submittedName>
</protein>
<evidence type="ECO:0000256" key="4">
    <source>
        <dbReference type="ARBA" id="ARBA00023014"/>
    </source>
</evidence>
<keyword evidence="4" id="KW-0411">Iron-sulfur</keyword>
<name>A0A7W9WCW0_9BACT</name>
<evidence type="ECO:0000256" key="1">
    <source>
        <dbReference type="ARBA" id="ARBA00022714"/>
    </source>
</evidence>
<dbReference type="EMBL" id="JACHGG010000002">
    <property type="protein sequence ID" value="MBB6059047.1"/>
    <property type="molecule type" value="Genomic_DNA"/>
</dbReference>
<gene>
    <name evidence="7" type="ORF">HNQ93_001893</name>
</gene>
<keyword evidence="8" id="KW-1185">Reference proteome</keyword>
<evidence type="ECO:0000256" key="5">
    <source>
        <dbReference type="SAM" id="MobiDB-lite"/>
    </source>
</evidence>